<protein>
    <submittedName>
        <fullName evidence="1">Uncharacterized protein</fullName>
    </submittedName>
</protein>
<name>A0A1G4AM71_9PEZI</name>
<gene>
    <name evidence="1" type="ORF">CORC01_14425</name>
</gene>
<evidence type="ECO:0000313" key="1">
    <source>
        <dbReference type="EMBL" id="OHE90280.1"/>
    </source>
</evidence>
<keyword evidence="2" id="KW-1185">Reference proteome</keyword>
<dbReference type="RefSeq" id="XP_022467457.1">
    <property type="nucleotide sequence ID" value="XM_022626036.1"/>
</dbReference>
<dbReference type="AlphaFoldDB" id="A0A1G4AM71"/>
<evidence type="ECO:0000313" key="2">
    <source>
        <dbReference type="Proteomes" id="UP000176998"/>
    </source>
</evidence>
<reference evidence="1 2" key="1">
    <citation type="submission" date="2016-09" db="EMBL/GenBank/DDBJ databases">
        <authorList>
            <person name="Capua I."/>
            <person name="De Benedictis P."/>
            <person name="Joannis T."/>
            <person name="Lombin L.H."/>
            <person name="Cattoli G."/>
        </authorList>
    </citation>
    <scope>NUCLEOTIDE SEQUENCE [LARGE SCALE GENOMIC DNA]</scope>
    <source>
        <strain evidence="1 2">IMI 309357</strain>
    </source>
</reference>
<comment type="caution">
    <text evidence="1">The sequence shown here is derived from an EMBL/GenBank/DDBJ whole genome shotgun (WGS) entry which is preliminary data.</text>
</comment>
<dbReference type="OrthoDB" id="4836822at2759"/>
<sequence length="224" mass="23777">MPSRMSIESLVESSLATQTLDETEAFREDLVGSHTPPADAMSPSTDIQCQQADMESYSGTTSHATAACSLLSPAKLTSSGLPTFNDVFSIRGRQSVDVASSSMALQEQMFSGCGNDRYAVNNASRSLAQAAAIRPFSFQQAIAIVDGMLDVVVVCSSQWSTAYRAAIAPRARVSKPGSLMNIWRMLLTLPIVPRTGGLTRAPVASVVSLSCNRALFFQTATTGV</sequence>
<organism evidence="1 2">
    <name type="scientific">Colletotrichum orchidophilum</name>
    <dbReference type="NCBI Taxonomy" id="1209926"/>
    <lineage>
        <taxon>Eukaryota</taxon>
        <taxon>Fungi</taxon>
        <taxon>Dikarya</taxon>
        <taxon>Ascomycota</taxon>
        <taxon>Pezizomycotina</taxon>
        <taxon>Sordariomycetes</taxon>
        <taxon>Hypocreomycetidae</taxon>
        <taxon>Glomerellales</taxon>
        <taxon>Glomerellaceae</taxon>
        <taxon>Colletotrichum</taxon>
    </lineage>
</organism>
<dbReference type="EMBL" id="MJBS01000290">
    <property type="protein sequence ID" value="OHE90280.1"/>
    <property type="molecule type" value="Genomic_DNA"/>
</dbReference>
<proteinExistence type="predicted"/>
<dbReference type="Proteomes" id="UP000176998">
    <property type="component" value="Unassembled WGS sequence"/>
</dbReference>
<accession>A0A1G4AM71</accession>
<dbReference type="GeneID" id="34567546"/>